<dbReference type="AlphaFoldDB" id="A0A9P5PWH4"/>
<name>A0A9P5PWH4_9AGAR</name>
<organism evidence="2 3">
    <name type="scientific">Rhodocollybia butyracea</name>
    <dbReference type="NCBI Taxonomy" id="206335"/>
    <lineage>
        <taxon>Eukaryota</taxon>
        <taxon>Fungi</taxon>
        <taxon>Dikarya</taxon>
        <taxon>Basidiomycota</taxon>
        <taxon>Agaricomycotina</taxon>
        <taxon>Agaricomycetes</taxon>
        <taxon>Agaricomycetidae</taxon>
        <taxon>Agaricales</taxon>
        <taxon>Marasmiineae</taxon>
        <taxon>Omphalotaceae</taxon>
        <taxon>Rhodocollybia</taxon>
    </lineage>
</organism>
<reference evidence="2" key="1">
    <citation type="submission" date="2020-11" db="EMBL/GenBank/DDBJ databases">
        <authorList>
            <consortium name="DOE Joint Genome Institute"/>
            <person name="Ahrendt S."/>
            <person name="Riley R."/>
            <person name="Andreopoulos W."/>
            <person name="Labutti K."/>
            <person name="Pangilinan J."/>
            <person name="Ruiz-Duenas F.J."/>
            <person name="Barrasa J.M."/>
            <person name="Sanchez-Garcia M."/>
            <person name="Camarero S."/>
            <person name="Miyauchi S."/>
            <person name="Serrano A."/>
            <person name="Linde D."/>
            <person name="Babiker R."/>
            <person name="Drula E."/>
            <person name="Ayuso-Fernandez I."/>
            <person name="Pacheco R."/>
            <person name="Padilla G."/>
            <person name="Ferreira P."/>
            <person name="Barriuso J."/>
            <person name="Kellner H."/>
            <person name="Castanera R."/>
            <person name="Alfaro M."/>
            <person name="Ramirez L."/>
            <person name="Pisabarro A.G."/>
            <person name="Kuo A."/>
            <person name="Tritt A."/>
            <person name="Lipzen A."/>
            <person name="He G."/>
            <person name="Yan M."/>
            <person name="Ng V."/>
            <person name="Cullen D."/>
            <person name="Martin F."/>
            <person name="Rosso M.-N."/>
            <person name="Henrissat B."/>
            <person name="Hibbett D."/>
            <person name="Martinez A.T."/>
            <person name="Grigoriev I.V."/>
        </authorList>
    </citation>
    <scope>NUCLEOTIDE SEQUENCE</scope>
    <source>
        <strain evidence="2">AH 40177</strain>
    </source>
</reference>
<evidence type="ECO:0000313" key="3">
    <source>
        <dbReference type="Proteomes" id="UP000772434"/>
    </source>
</evidence>
<proteinExistence type="predicted"/>
<evidence type="ECO:0000313" key="2">
    <source>
        <dbReference type="EMBL" id="KAF9069305.1"/>
    </source>
</evidence>
<gene>
    <name evidence="2" type="ORF">BDP27DRAFT_1363434</name>
</gene>
<keyword evidence="3" id="KW-1185">Reference proteome</keyword>
<protein>
    <submittedName>
        <fullName evidence="2">Uncharacterized protein</fullName>
    </submittedName>
</protein>
<comment type="caution">
    <text evidence="2">The sequence shown here is derived from an EMBL/GenBank/DDBJ whole genome shotgun (WGS) entry which is preliminary data.</text>
</comment>
<feature type="signal peptide" evidence="1">
    <location>
        <begin position="1"/>
        <end position="22"/>
    </location>
</feature>
<sequence length="254" mass="28289">MRTTAFLLSAVIAVTTFTSVLAVPVHQLSIPVRPHILDSHVHVIGYKANGDEACEVDTTIREALHPHGSTCPCYGLVKGKFMSDFFDTYCDLILIESKTLPSGQLGHGRTLNVNGLKRGEPWGITPRQAGVLNEMQVAGVFNEMRVYCRDPATSDSDRDIEPQKLDKPQGQGADFFRLFNSVLGTIWDDPFDAPYETSESFAQDTDKILEHSRLARLLQLLDLITLIPLIYPLELLHCGSVKKYRAKLLPKLLL</sequence>
<evidence type="ECO:0000256" key="1">
    <source>
        <dbReference type="SAM" id="SignalP"/>
    </source>
</evidence>
<feature type="chain" id="PRO_5040198928" evidence="1">
    <location>
        <begin position="23"/>
        <end position="254"/>
    </location>
</feature>
<dbReference type="EMBL" id="JADNRY010000052">
    <property type="protein sequence ID" value="KAF9069305.1"/>
    <property type="molecule type" value="Genomic_DNA"/>
</dbReference>
<keyword evidence="1" id="KW-0732">Signal</keyword>
<dbReference type="Proteomes" id="UP000772434">
    <property type="component" value="Unassembled WGS sequence"/>
</dbReference>
<accession>A0A9P5PWH4</accession>